<protein>
    <recommendedName>
        <fullName evidence="5">DUF3817 domain-containing protein</fullName>
    </recommendedName>
</protein>
<evidence type="ECO:0000256" key="1">
    <source>
        <dbReference type="SAM" id="MobiDB-lite"/>
    </source>
</evidence>
<evidence type="ECO:0008006" key="5">
    <source>
        <dbReference type="Google" id="ProtNLM"/>
    </source>
</evidence>
<dbReference type="EMBL" id="BAABHK010000001">
    <property type="protein sequence ID" value="GAA4620000.1"/>
    <property type="molecule type" value="Genomic_DNA"/>
</dbReference>
<feature type="transmembrane region" description="Helical" evidence="2">
    <location>
        <begin position="38"/>
        <end position="57"/>
    </location>
</feature>
<name>A0ABP8TZL4_9ACTN</name>
<accession>A0ABP8TZL4</accession>
<sequence length="87" mass="9093">MATVDVHGIAAMVGPIHGIAWLFGIVATWRDPNRTTGITVLAVIPGIGGMLALRALGRTDVHPPKPSTPADPADFAPHEGIHDDLAR</sequence>
<keyword evidence="2" id="KW-0812">Transmembrane</keyword>
<keyword evidence="2" id="KW-0472">Membrane</keyword>
<dbReference type="Proteomes" id="UP001501442">
    <property type="component" value="Unassembled WGS sequence"/>
</dbReference>
<keyword evidence="2" id="KW-1133">Transmembrane helix</keyword>
<evidence type="ECO:0000313" key="3">
    <source>
        <dbReference type="EMBL" id="GAA4620000.1"/>
    </source>
</evidence>
<feature type="transmembrane region" description="Helical" evidence="2">
    <location>
        <begin position="6"/>
        <end position="26"/>
    </location>
</feature>
<gene>
    <name evidence="3" type="ORF">GCM10023196_002260</name>
</gene>
<feature type="region of interest" description="Disordered" evidence="1">
    <location>
        <begin position="58"/>
        <end position="87"/>
    </location>
</feature>
<comment type="caution">
    <text evidence="3">The sequence shown here is derived from an EMBL/GenBank/DDBJ whole genome shotgun (WGS) entry which is preliminary data.</text>
</comment>
<organism evidence="3 4">
    <name type="scientific">Actinoallomurus vinaceus</name>
    <dbReference type="NCBI Taxonomy" id="1080074"/>
    <lineage>
        <taxon>Bacteria</taxon>
        <taxon>Bacillati</taxon>
        <taxon>Actinomycetota</taxon>
        <taxon>Actinomycetes</taxon>
        <taxon>Streptosporangiales</taxon>
        <taxon>Thermomonosporaceae</taxon>
        <taxon>Actinoallomurus</taxon>
    </lineage>
</organism>
<keyword evidence="4" id="KW-1185">Reference proteome</keyword>
<evidence type="ECO:0000256" key="2">
    <source>
        <dbReference type="SAM" id="Phobius"/>
    </source>
</evidence>
<evidence type="ECO:0000313" key="4">
    <source>
        <dbReference type="Proteomes" id="UP001501442"/>
    </source>
</evidence>
<proteinExistence type="predicted"/>
<reference evidence="4" key="1">
    <citation type="journal article" date="2019" name="Int. J. Syst. Evol. Microbiol.">
        <title>The Global Catalogue of Microorganisms (GCM) 10K type strain sequencing project: providing services to taxonomists for standard genome sequencing and annotation.</title>
        <authorList>
            <consortium name="The Broad Institute Genomics Platform"/>
            <consortium name="The Broad Institute Genome Sequencing Center for Infectious Disease"/>
            <person name="Wu L."/>
            <person name="Ma J."/>
        </authorList>
    </citation>
    <scope>NUCLEOTIDE SEQUENCE [LARGE SCALE GENOMIC DNA]</scope>
    <source>
        <strain evidence="4">JCM 17939</strain>
    </source>
</reference>
<feature type="compositionally biased region" description="Basic and acidic residues" evidence="1">
    <location>
        <begin position="76"/>
        <end position="87"/>
    </location>
</feature>